<dbReference type="Proteomes" id="UP000575898">
    <property type="component" value="Unassembled WGS sequence"/>
</dbReference>
<gene>
    <name evidence="1" type="ORF">HNQ59_001272</name>
</gene>
<dbReference type="RefSeq" id="WP_184036594.1">
    <property type="nucleotide sequence ID" value="NZ_JACHHY010000006.1"/>
</dbReference>
<name>A0A840MM44_9PROT</name>
<protein>
    <submittedName>
        <fullName evidence="1">Uncharacterized protein</fullName>
    </submittedName>
</protein>
<evidence type="ECO:0000313" key="1">
    <source>
        <dbReference type="EMBL" id="MBB5017987.1"/>
    </source>
</evidence>
<accession>A0A840MM44</accession>
<comment type="caution">
    <text evidence="1">The sequence shown here is derived from an EMBL/GenBank/DDBJ whole genome shotgun (WGS) entry which is preliminary data.</text>
</comment>
<organism evidence="1 2">
    <name type="scientific">Chitinivorax tropicus</name>
    <dbReference type="NCBI Taxonomy" id="714531"/>
    <lineage>
        <taxon>Bacteria</taxon>
        <taxon>Pseudomonadati</taxon>
        <taxon>Pseudomonadota</taxon>
        <taxon>Betaproteobacteria</taxon>
        <taxon>Chitinivorax</taxon>
    </lineage>
</organism>
<dbReference type="AlphaFoldDB" id="A0A840MM44"/>
<reference evidence="1 2" key="1">
    <citation type="submission" date="2020-08" db="EMBL/GenBank/DDBJ databases">
        <title>Genomic Encyclopedia of Type Strains, Phase IV (KMG-IV): sequencing the most valuable type-strain genomes for metagenomic binning, comparative biology and taxonomic classification.</title>
        <authorList>
            <person name="Goeker M."/>
        </authorList>
    </citation>
    <scope>NUCLEOTIDE SEQUENCE [LARGE SCALE GENOMIC DNA]</scope>
    <source>
        <strain evidence="1 2">DSM 27165</strain>
    </source>
</reference>
<evidence type="ECO:0000313" key="2">
    <source>
        <dbReference type="Proteomes" id="UP000575898"/>
    </source>
</evidence>
<keyword evidence="2" id="KW-1185">Reference proteome</keyword>
<dbReference type="EMBL" id="JACHHY010000006">
    <property type="protein sequence ID" value="MBB5017987.1"/>
    <property type="molecule type" value="Genomic_DNA"/>
</dbReference>
<proteinExistence type="predicted"/>
<sequence length="317" mass="36729">MRENTAASEIERLFGRLSKDGQDFLRERFKQIRKAARPDERDMLHFKVLCRAEIIQRASQFTFSRWCSGKAELETDDAQRLLQYLVTEGFWDEVRDQLEVARSPDQYFWSLVHELESVRTTRQKLRDASPGIYQVWRPSVVWPGRYVLGLLLIYFNQKTGAMRTLEIHRMGGSKHSDTNLVTTPEVTEVFRGYLVKKSSQLIVQSFERETRAFQITVFSNLLQQDRQIKAMSGLCLGLVGQRGLFCRSVALIRQAELDADWQHALDTQIDEDGWPLVPFFDTLKTSPLYQALDLVDEAQVPDFVRLRLAESAAFTQN</sequence>